<dbReference type="InterPro" id="IPR012562">
    <property type="entry name" value="GUCT"/>
</dbReference>
<evidence type="ECO:0000256" key="1">
    <source>
        <dbReference type="ARBA" id="ARBA00022801"/>
    </source>
</evidence>
<feature type="domain" description="Helicase ATP-binding" evidence="3">
    <location>
        <begin position="1"/>
        <end position="99"/>
    </location>
</feature>
<keyword evidence="5" id="KW-1185">Reference proteome</keyword>
<name>A0A8S1SQR0_PAROT</name>
<dbReference type="EMBL" id="CAJJDP010000012">
    <property type="protein sequence ID" value="CAD8142270.1"/>
    <property type="molecule type" value="Genomic_DNA"/>
</dbReference>
<dbReference type="AlphaFoldDB" id="A0A8S1SQR0"/>
<evidence type="ECO:0000256" key="2">
    <source>
        <dbReference type="ARBA" id="ARBA00022806"/>
    </source>
</evidence>
<evidence type="ECO:0000313" key="4">
    <source>
        <dbReference type="EMBL" id="CAD8142270.1"/>
    </source>
</evidence>
<organism evidence="4 5">
    <name type="scientific">Paramecium octaurelia</name>
    <dbReference type="NCBI Taxonomy" id="43137"/>
    <lineage>
        <taxon>Eukaryota</taxon>
        <taxon>Sar</taxon>
        <taxon>Alveolata</taxon>
        <taxon>Ciliophora</taxon>
        <taxon>Intramacronucleata</taxon>
        <taxon>Oligohymenophorea</taxon>
        <taxon>Peniculida</taxon>
        <taxon>Parameciidae</taxon>
        <taxon>Paramecium</taxon>
    </lineage>
</organism>
<dbReference type="InterPro" id="IPR011545">
    <property type="entry name" value="DEAD/DEAH_box_helicase_dom"/>
</dbReference>
<keyword evidence="1" id="KW-0378">Hydrolase</keyword>
<dbReference type="Proteomes" id="UP000683925">
    <property type="component" value="Unassembled WGS sequence"/>
</dbReference>
<gene>
    <name evidence="4" type="ORF">POCTA_138.1.T0130393</name>
</gene>
<dbReference type="Pfam" id="PF00270">
    <property type="entry name" value="DEAD"/>
    <property type="match status" value="1"/>
</dbReference>
<dbReference type="GO" id="GO:0003724">
    <property type="term" value="F:RNA helicase activity"/>
    <property type="evidence" value="ECO:0007669"/>
    <property type="project" value="UniProtKB-EC"/>
</dbReference>
<protein>
    <recommendedName>
        <fullName evidence="3">Helicase ATP-binding domain-containing protein</fullName>
    </recommendedName>
</protein>
<keyword evidence="2" id="KW-0067">ATP-binding</keyword>
<dbReference type="OrthoDB" id="4255at2759"/>
<dbReference type="GO" id="GO:0003723">
    <property type="term" value="F:RNA binding"/>
    <property type="evidence" value="ECO:0007669"/>
    <property type="project" value="UniProtKB-KW"/>
</dbReference>
<evidence type="ECO:0000313" key="5">
    <source>
        <dbReference type="Proteomes" id="UP000683925"/>
    </source>
</evidence>
<dbReference type="GO" id="GO:0016787">
    <property type="term" value="F:hydrolase activity"/>
    <property type="evidence" value="ECO:0007669"/>
    <property type="project" value="UniProtKB-KW"/>
</dbReference>
<comment type="caution">
    <text evidence="4">The sequence shown here is derived from an EMBL/GenBank/DDBJ whole genome shotgun (WGS) entry which is preliminary data.</text>
</comment>
<sequence>MNDLKNQIDQVRKRCEIVVETPGRIQDLLERMVLKLDEIQVVVLDEADQMLNFGFQENIEKIMSYFNNDRKIQMLLYNATILNILIKRHETQTSTESKIMLYNVLKINQQLQQVIQFQFMVVVMLERLFFVRQKENAMKLLCILNYRLNHNLLHEDIPLQSVELVELERMEQDMSYIERVERERVAKIKFIKVSAPQHQDITKQAQEIQKLVYKQQQIKQLCDPVEALARALACASGYKDILQNRSNLETFEGYITYVLRLSTPFQACGYTWKFLQNNFSEQICNTLKVSKNQEIRMVLHLIIDVKEEFERFEIEQVTSLPHTVEEQFQSHQNYHQQLTVQVSQTVKKQQEIFIGGLDFKLQKIKLQTNSKIEELSYLISDYQEARMVSLKDLLLDYVDLKKCYQCNKLKWYQIRRKKYSYPYGK</sequence>
<dbReference type="InterPro" id="IPR014001">
    <property type="entry name" value="Helicase_ATP-bd"/>
</dbReference>
<dbReference type="PROSITE" id="PS51192">
    <property type="entry name" value="HELICASE_ATP_BIND_1"/>
    <property type="match status" value="1"/>
</dbReference>
<dbReference type="Pfam" id="PF08152">
    <property type="entry name" value="GUCT"/>
    <property type="match status" value="1"/>
</dbReference>
<dbReference type="GO" id="GO:0005524">
    <property type="term" value="F:ATP binding"/>
    <property type="evidence" value="ECO:0007669"/>
    <property type="project" value="InterPro"/>
</dbReference>
<reference evidence="4" key="1">
    <citation type="submission" date="2021-01" db="EMBL/GenBank/DDBJ databases">
        <authorList>
            <consortium name="Genoscope - CEA"/>
            <person name="William W."/>
        </authorList>
    </citation>
    <scope>NUCLEOTIDE SEQUENCE</scope>
</reference>
<accession>A0A8S1SQR0</accession>
<keyword evidence="2" id="KW-0547">Nucleotide-binding</keyword>
<dbReference type="PANTHER" id="PTHR47958">
    <property type="entry name" value="ATP-DEPENDENT RNA HELICASE DBP3"/>
    <property type="match status" value="1"/>
</dbReference>
<evidence type="ECO:0000259" key="3">
    <source>
        <dbReference type="PROSITE" id="PS51192"/>
    </source>
</evidence>
<keyword evidence="2" id="KW-0347">Helicase</keyword>
<proteinExistence type="predicted"/>